<dbReference type="InterPro" id="IPR040941">
    <property type="entry name" value="SAM_Exu"/>
</dbReference>
<reference evidence="5 6" key="1">
    <citation type="submission" date="2025-05" db="UniProtKB">
        <authorList>
            <consortium name="RefSeq"/>
        </authorList>
    </citation>
    <scope>IDENTIFICATION</scope>
    <source>
        <tissue evidence="5 6">Whole Larva</tissue>
    </source>
</reference>
<sequence>MVQSEHNVSESEDSPPMMEHKNLAKGVDEGNYKLIGWAADTTGRRLIDEICQIAAYTSDNQFSQYIMPFSDIRLLYRRRHSIRVMNMGKYRMLKDMRTNKFVKTKSEISALTDFVQWLENNRGDAKDGIILIFHEFHKSTPAMLLESLRRHNLSERFAAVVKGFANSFSLSQAKCANTTKSFSLRVMSKVLLNRDDDLSSAVIRAQTCFDIVMHLGQSERPDLESQGSGDANISNELLIKMIAPFTNPVTAEEDEIKEFKVLLDRQNTFKPVFGALLKATPTERQHASHLRRLLAENNIDYEKVKVAFESSAKDGLEAVLKAEILNAKEEDMNELLEILDCFFDPEKKAVQPKPRFYQNNGRFRKKSESRSDKPMNKNNNNNVKEESIEVKAEVEDEVVTVKIEGEAPIPQPAAAALPIIA</sequence>
<dbReference type="PANTHER" id="PTHR12384:SF2">
    <property type="entry name" value="MATERNAL PROTEIN EXUPERANTIA"/>
    <property type="match status" value="1"/>
</dbReference>
<dbReference type="Pfam" id="PF22123">
    <property type="entry name" value="Exu_RNase_H_like"/>
    <property type="match status" value="1"/>
</dbReference>
<evidence type="ECO:0000259" key="2">
    <source>
        <dbReference type="Pfam" id="PF18609"/>
    </source>
</evidence>
<keyword evidence="4" id="KW-1185">Reference proteome</keyword>
<evidence type="ECO:0000313" key="7">
    <source>
        <dbReference type="RefSeq" id="XP_017776861.1"/>
    </source>
</evidence>
<feature type="region of interest" description="Disordered" evidence="1">
    <location>
        <begin position="1"/>
        <end position="21"/>
    </location>
</feature>
<evidence type="ECO:0000313" key="4">
    <source>
        <dbReference type="Proteomes" id="UP000695000"/>
    </source>
</evidence>
<evidence type="ECO:0000259" key="3">
    <source>
        <dbReference type="Pfam" id="PF22123"/>
    </source>
</evidence>
<protein>
    <submittedName>
        <fullName evidence="5 6">Maternal protein exuperantia</fullName>
    </submittedName>
</protein>
<dbReference type="RefSeq" id="XP_017776858.1">
    <property type="nucleotide sequence ID" value="XM_017921369.1"/>
</dbReference>
<evidence type="ECO:0000313" key="5">
    <source>
        <dbReference type="RefSeq" id="XP_017776858.1"/>
    </source>
</evidence>
<dbReference type="RefSeq" id="XP_017776860.1">
    <property type="nucleotide sequence ID" value="XM_017921371.1"/>
</dbReference>
<name>A0ABM1MQL1_NICVS</name>
<dbReference type="RefSeq" id="XP_017776861.1">
    <property type="nucleotide sequence ID" value="XM_017921372.1"/>
</dbReference>
<dbReference type="Proteomes" id="UP000695000">
    <property type="component" value="Unplaced"/>
</dbReference>
<dbReference type="InterPro" id="IPR037998">
    <property type="entry name" value="Exu"/>
</dbReference>
<gene>
    <name evidence="5 6 7" type="primary">LOC108562876</name>
</gene>
<dbReference type="GeneID" id="108562876"/>
<proteinExistence type="predicted"/>
<feature type="region of interest" description="Disordered" evidence="1">
    <location>
        <begin position="353"/>
        <end position="389"/>
    </location>
</feature>
<dbReference type="InterPro" id="IPR054362">
    <property type="entry name" value="Exu_RNase_H-like"/>
</dbReference>
<dbReference type="PANTHER" id="PTHR12384">
    <property type="entry name" value="MATERNAL PROTEIN EXUPERANTIA"/>
    <property type="match status" value="1"/>
</dbReference>
<evidence type="ECO:0000313" key="6">
    <source>
        <dbReference type="RefSeq" id="XP_017776860.1"/>
    </source>
</evidence>
<feature type="compositionally biased region" description="Basic and acidic residues" evidence="1">
    <location>
        <begin position="366"/>
        <end position="375"/>
    </location>
</feature>
<accession>A0ABM1MQL1</accession>
<evidence type="ECO:0000256" key="1">
    <source>
        <dbReference type="SAM" id="MobiDB-lite"/>
    </source>
</evidence>
<feature type="domain" description="Exuperantia SAM-like" evidence="2">
    <location>
        <begin position="271"/>
        <end position="342"/>
    </location>
</feature>
<organism evidence="4 7">
    <name type="scientific">Nicrophorus vespilloides</name>
    <name type="common">Boreal carrion beetle</name>
    <dbReference type="NCBI Taxonomy" id="110193"/>
    <lineage>
        <taxon>Eukaryota</taxon>
        <taxon>Metazoa</taxon>
        <taxon>Ecdysozoa</taxon>
        <taxon>Arthropoda</taxon>
        <taxon>Hexapoda</taxon>
        <taxon>Insecta</taxon>
        <taxon>Pterygota</taxon>
        <taxon>Neoptera</taxon>
        <taxon>Endopterygota</taxon>
        <taxon>Coleoptera</taxon>
        <taxon>Polyphaga</taxon>
        <taxon>Staphyliniformia</taxon>
        <taxon>Silphidae</taxon>
        <taxon>Nicrophorinae</taxon>
        <taxon>Nicrophorus</taxon>
    </lineage>
</organism>
<feature type="domain" description="Exuperantia RNAse H-like" evidence="3">
    <location>
        <begin position="32"/>
        <end position="191"/>
    </location>
</feature>
<dbReference type="Pfam" id="PF18609">
    <property type="entry name" value="SAM_Exu"/>
    <property type="match status" value="1"/>
</dbReference>